<evidence type="ECO:0000313" key="10">
    <source>
        <dbReference type="Proteomes" id="UP000094936"/>
    </source>
</evidence>
<feature type="domain" description="Peptidase S9 prolyl oligopeptidase catalytic" evidence="7">
    <location>
        <begin position="464"/>
        <end position="679"/>
    </location>
</feature>
<dbReference type="Pfam" id="PF02897">
    <property type="entry name" value="Peptidase_S9_N"/>
    <property type="match status" value="1"/>
</dbReference>
<comment type="caution">
    <text evidence="9">The sequence shown here is derived from an EMBL/GenBank/DDBJ whole genome shotgun (WGS) entry which is preliminary data.</text>
</comment>
<sequence>MYRYPKTKKQDTLDTYFSQQVADPYRWLEDDLSDETAQWVGQQNEVTFQYLDSIPYRAAIREKLSKAYDYVKESAPFKKGEYTYFYRNDGLQNHAVLYRYQDNIENASIFLDPNSWHDEGIISLSSLSFSDSDSLIAYSTSEGGSDWRTIYVIDAETGEQVDEPIQDAKFTGVSWLGDEGFYYSTYDKPDGSELSARTELHKLYFHKLGTGQQQDQLVFGHPSDPSFRYVSGYTTQDNQYLVVQGANATSGNILYIKDLNIEGAELIQLTENDTADSYVCTHKDGKLIIYTNHKAPMGKIVAADVKKPQQTDWQDVVAETEHELSVSYAGGYLFAFYLVDVQTQIKQYGIDGQWIRDIALPAVGCASLSNTREENKELYLSFTNYTTPSEIYHLDPDTGETALYRRSECPIDSDALTSSQVFFTSKDGTRVPLTICHRKGIELDGSHPTLLYGYGGFNISLEPAFSPFAAAWVEMGGIYAVANIRGGGEYGKAWHDAGTQQRKQNVFDDFIAAAEYLIDNKFTSSESLAIHGGSNGGLLVGACMTQRPELFKVAIPAVGVLDMLRYHTFTSGEGWAYDFGTSAQSEEMFQYLLGYSPVHNVKEGTRYPSTLVTTADHDDRVVPAHSYKFIAELQEKHAGDNPVMIRIDVDAGHGAGTPTHKVLDAKADMYAFCFDQMQKQPIL</sequence>
<dbReference type="EMBL" id="LYBM01000012">
    <property type="protein sequence ID" value="ODA33868.1"/>
    <property type="molecule type" value="Genomic_DNA"/>
</dbReference>
<keyword evidence="4" id="KW-0645">Protease</keyword>
<dbReference type="Pfam" id="PF00326">
    <property type="entry name" value="Peptidase_S9"/>
    <property type="match status" value="1"/>
</dbReference>
<dbReference type="SUPFAM" id="SSF50993">
    <property type="entry name" value="Peptidase/esterase 'gauge' domain"/>
    <property type="match status" value="1"/>
</dbReference>
<evidence type="ECO:0000256" key="2">
    <source>
        <dbReference type="ARBA" id="ARBA00005228"/>
    </source>
</evidence>
<dbReference type="AlphaFoldDB" id="A0A1C3EKV0"/>
<accession>A0A1C3EKV0</accession>
<dbReference type="GO" id="GO:0070012">
    <property type="term" value="F:oligopeptidase activity"/>
    <property type="evidence" value="ECO:0007669"/>
    <property type="project" value="TreeGrafter"/>
</dbReference>
<evidence type="ECO:0000256" key="3">
    <source>
        <dbReference type="ARBA" id="ARBA00011897"/>
    </source>
</evidence>
<dbReference type="SUPFAM" id="SSF53474">
    <property type="entry name" value="alpha/beta-Hydrolases"/>
    <property type="match status" value="1"/>
</dbReference>
<dbReference type="InterPro" id="IPR023302">
    <property type="entry name" value="Pept_S9A_N"/>
</dbReference>
<comment type="similarity">
    <text evidence="2">Belongs to the peptidase S9A family.</text>
</comment>
<reference evidence="9 10" key="1">
    <citation type="submission" date="2016-05" db="EMBL/GenBank/DDBJ databases">
        <title>Genomic Taxonomy of the Vibrionaceae.</title>
        <authorList>
            <person name="Gomez-Gil B."/>
            <person name="Enciso-Ibarra J."/>
        </authorList>
    </citation>
    <scope>NUCLEOTIDE SEQUENCE [LARGE SCALE GENOMIC DNA]</scope>
    <source>
        <strain evidence="9 10">CAIM 1920</strain>
    </source>
</reference>
<dbReference type="RefSeq" id="WP_068901240.1">
    <property type="nucleotide sequence ID" value="NZ_JBHUIF010000004.1"/>
</dbReference>
<dbReference type="InterPro" id="IPR029058">
    <property type="entry name" value="AB_hydrolase_fold"/>
</dbReference>
<dbReference type="Gene3D" id="3.40.50.1820">
    <property type="entry name" value="alpha/beta hydrolase"/>
    <property type="match status" value="1"/>
</dbReference>
<evidence type="ECO:0000256" key="4">
    <source>
        <dbReference type="ARBA" id="ARBA00022670"/>
    </source>
</evidence>
<dbReference type="PANTHER" id="PTHR42881">
    <property type="entry name" value="PROLYL ENDOPEPTIDASE"/>
    <property type="match status" value="1"/>
</dbReference>
<evidence type="ECO:0000259" key="8">
    <source>
        <dbReference type="Pfam" id="PF02897"/>
    </source>
</evidence>
<name>A0A1C3EKV0_9GAMM</name>
<organism evidence="9 10">
    <name type="scientific">Veronia pacifica</name>
    <dbReference type="NCBI Taxonomy" id="1080227"/>
    <lineage>
        <taxon>Bacteria</taxon>
        <taxon>Pseudomonadati</taxon>
        <taxon>Pseudomonadota</taxon>
        <taxon>Gammaproteobacteria</taxon>
        <taxon>Vibrionales</taxon>
        <taxon>Vibrionaceae</taxon>
        <taxon>Veronia</taxon>
    </lineage>
</organism>
<dbReference type="PROSITE" id="PS00708">
    <property type="entry name" value="PRO_ENDOPEP_SER"/>
    <property type="match status" value="1"/>
</dbReference>
<dbReference type="InterPro" id="IPR002471">
    <property type="entry name" value="Pept_S9_AS"/>
</dbReference>
<keyword evidence="10" id="KW-1185">Reference proteome</keyword>
<dbReference type="Proteomes" id="UP000094936">
    <property type="component" value="Unassembled WGS sequence"/>
</dbReference>
<dbReference type="GO" id="GO:0005829">
    <property type="term" value="C:cytosol"/>
    <property type="evidence" value="ECO:0007669"/>
    <property type="project" value="TreeGrafter"/>
</dbReference>
<dbReference type="STRING" id="1080227.A8L45_08565"/>
<gene>
    <name evidence="9" type="ORF">A8L45_08565</name>
</gene>
<comment type="catalytic activity">
    <reaction evidence="1">
        <text>Hydrolysis of Pro-|-Xaa &gt;&gt; Ala-|-Xaa in oligopeptides.</text>
        <dbReference type="EC" id="3.4.21.26"/>
    </reaction>
</comment>
<protein>
    <recommendedName>
        <fullName evidence="3">prolyl oligopeptidase</fullName>
        <ecNumber evidence="3">3.4.21.26</ecNumber>
    </recommendedName>
</protein>
<proteinExistence type="inferred from homology"/>
<evidence type="ECO:0000256" key="6">
    <source>
        <dbReference type="ARBA" id="ARBA00022825"/>
    </source>
</evidence>
<feature type="domain" description="Peptidase S9A N-terminal" evidence="8">
    <location>
        <begin position="5"/>
        <end position="405"/>
    </location>
</feature>
<dbReference type="Gene3D" id="2.130.10.120">
    <property type="entry name" value="Prolyl oligopeptidase, N-terminal domain"/>
    <property type="match status" value="1"/>
</dbReference>
<evidence type="ECO:0000256" key="5">
    <source>
        <dbReference type="ARBA" id="ARBA00022801"/>
    </source>
</evidence>
<dbReference type="GO" id="GO:0004252">
    <property type="term" value="F:serine-type endopeptidase activity"/>
    <property type="evidence" value="ECO:0007669"/>
    <property type="project" value="UniProtKB-EC"/>
</dbReference>
<dbReference type="GO" id="GO:0006508">
    <property type="term" value="P:proteolysis"/>
    <property type="evidence" value="ECO:0007669"/>
    <property type="project" value="UniProtKB-KW"/>
</dbReference>
<dbReference type="EC" id="3.4.21.26" evidence="3"/>
<evidence type="ECO:0000259" key="7">
    <source>
        <dbReference type="Pfam" id="PF00326"/>
    </source>
</evidence>
<dbReference type="InterPro" id="IPR002470">
    <property type="entry name" value="Peptidase_S9A"/>
</dbReference>
<dbReference type="InterPro" id="IPR051167">
    <property type="entry name" value="Prolyl_oligopep/macrocyclase"/>
</dbReference>
<dbReference type="InterPro" id="IPR001375">
    <property type="entry name" value="Peptidase_S9_cat"/>
</dbReference>
<keyword evidence="5" id="KW-0378">Hydrolase</keyword>
<dbReference type="PANTHER" id="PTHR42881:SF2">
    <property type="entry name" value="PROLYL ENDOPEPTIDASE"/>
    <property type="match status" value="1"/>
</dbReference>
<evidence type="ECO:0000256" key="1">
    <source>
        <dbReference type="ARBA" id="ARBA00001070"/>
    </source>
</evidence>
<dbReference type="PRINTS" id="PR00862">
    <property type="entry name" value="PROLIGOPTASE"/>
</dbReference>
<dbReference type="OrthoDB" id="9801421at2"/>
<dbReference type="FunFam" id="3.40.50.1820:FF:000005">
    <property type="entry name" value="Prolyl endopeptidase"/>
    <property type="match status" value="1"/>
</dbReference>
<evidence type="ECO:0000313" key="9">
    <source>
        <dbReference type="EMBL" id="ODA33868.1"/>
    </source>
</evidence>
<keyword evidence="6" id="KW-0720">Serine protease</keyword>